<feature type="region of interest" description="Disordered" evidence="1">
    <location>
        <begin position="150"/>
        <end position="186"/>
    </location>
</feature>
<organism evidence="2 3">
    <name type="scientific">Vespula pensylvanica</name>
    <name type="common">Western yellow jacket</name>
    <name type="synonym">Wasp</name>
    <dbReference type="NCBI Taxonomy" id="30213"/>
    <lineage>
        <taxon>Eukaryota</taxon>
        <taxon>Metazoa</taxon>
        <taxon>Ecdysozoa</taxon>
        <taxon>Arthropoda</taxon>
        <taxon>Hexapoda</taxon>
        <taxon>Insecta</taxon>
        <taxon>Pterygota</taxon>
        <taxon>Neoptera</taxon>
        <taxon>Endopterygota</taxon>
        <taxon>Hymenoptera</taxon>
        <taxon>Apocrita</taxon>
        <taxon>Aculeata</taxon>
        <taxon>Vespoidea</taxon>
        <taxon>Vespidae</taxon>
        <taxon>Vespinae</taxon>
        <taxon>Vespula</taxon>
    </lineage>
</organism>
<feature type="compositionally biased region" description="Polar residues" evidence="1">
    <location>
        <begin position="159"/>
        <end position="174"/>
    </location>
</feature>
<keyword evidence="3" id="KW-1185">Reference proteome</keyword>
<gene>
    <name evidence="2" type="ORF">H0235_006029</name>
</gene>
<proteinExistence type="predicted"/>
<name>A0A834UBU1_VESPE</name>
<evidence type="ECO:0000313" key="3">
    <source>
        <dbReference type="Proteomes" id="UP000600918"/>
    </source>
</evidence>
<evidence type="ECO:0000313" key="2">
    <source>
        <dbReference type="EMBL" id="KAF7429631.1"/>
    </source>
</evidence>
<dbReference type="AlphaFoldDB" id="A0A834UBU1"/>
<evidence type="ECO:0000256" key="1">
    <source>
        <dbReference type="SAM" id="MobiDB-lite"/>
    </source>
</evidence>
<protein>
    <submittedName>
        <fullName evidence="2">Uncharacterized protein</fullName>
    </submittedName>
</protein>
<dbReference type="Proteomes" id="UP000600918">
    <property type="component" value="Unassembled WGS sequence"/>
</dbReference>
<accession>A0A834UBU1</accession>
<dbReference type="EMBL" id="JACSDY010000004">
    <property type="protein sequence ID" value="KAF7429631.1"/>
    <property type="molecule type" value="Genomic_DNA"/>
</dbReference>
<reference evidence="2" key="1">
    <citation type="journal article" date="2020" name="G3 (Bethesda)">
        <title>High-Quality Assemblies for Three Invasive Social Wasps from the &lt;i&gt;Vespula&lt;/i&gt; Genus.</title>
        <authorList>
            <person name="Harrop T.W.R."/>
            <person name="Guhlin J."/>
            <person name="McLaughlin G.M."/>
            <person name="Permina E."/>
            <person name="Stockwell P."/>
            <person name="Gilligan J."/>
            <person name="Le Lec M.F."/>
            <person name="Gruber M.A.M."/>
            <person name="Quinn O."/>
            <person name="Lovegrove M."/>
            <person name="Duncan E.J."/>
            <person name="Remnant E.J."/>
            <person name="Van Eeckhoven J."/>
            <person name="Graham B."/>
            <person name="Knapp R.A."/>
            <person name="Langford K.W."/>
            <person name="Kronenberg Z."/>
            <person name="Press M.O."/>
            <person name="Eacker S.M."/>
            <person name="Wilson-Rankin E.E."/>
            <person name="Purcell J."/>
            <person name="Lester P.J."/>
            <person name="Dearden P.K."/>
        </authorList>
    </citation>
    <scope>NUCLEOTIDE SEQUENCE</scope>
    <source>
        <strain evidence="2">Volc-1</strain>
    </source>
</reference>
<sequence>MVPDAVTQPSADLSMFSKPTILQIPLNVSHGNRENMLFVFLRKMHVKERVRRLSVDIKMHDCKFSFISWRNTPEAGGVPNWKAQLQSSPGRRLGSPSVLLPVERNGRTHRRICITANSNVASRKRRRWIYNESCGVGLEFVRVLLPSKASRSKSSSSSQPTNQPTRQLAQQEIQSPRDLYNGRTKPSYPLITTLSRSHGSNCKQRTRPTYHVLHLQFADAVSELGYFYDLISGRCKTLKVRENGNLIRFYRNDRSTACMQNPKSLEKCILPQQRTTN</sequence>
<comment type="caution">
    <text evidence="2">The sequence shown here is derived from an EMBL/GenBank/DDBJ whole genome shotgun (WGS) entry which is preliminary data.</text>
</comment>